<dbReference type="EMBL" id="FOSZ01000007">
    <property type="protein sequence ID" value="SFL22803.1"/>
    <property type="molecule type" value="Genomic_DNA"/>
</dbReference>
<reference evidence="3" key="1">
    <citation type="submission" date="2016-10" db="EMBL/GenBank/DDBJ databases">
        <authorList>
            <person name="Varghese N."/>
            <person name="Submissions S."/>
        </authorList>
    </citation>
    <scope>NUCLEOTIDE SEQUENCE [LARGE SCALE GENOMIC DNA]</scope>
    <source>
        <strain evidence="3">DSM 28453</strain>
    </source>
</reference>
<evidence type="ECO:0000256" key="1">
    <source>
        <dbReference type="SAM" id="SignalP"/>
    </source>
</evidence>
<feature type="signal peptide" evidence="1">
    <location>
        <begin position="1"/>
        <end position="21"/>
    </location>
</feature>
<proteinExistence type="predicted"/>
<evidence type="ECO:0000313" key="2">
    <source>
        <dbReference type="EMBL" id="SFL22803.1"/>
    </source>
</evidence>
<evidence type="ECO:0000313" key="3">
    <source>
        <dbReference type="Proteomes" id="UP000198851"/>
    </source>
</evidence>
<dbReference type="RefSeq" id="WP_093325066.1">
    <property type="nucleotide sequence ID" value="NZ_FOSZ01000007.1"/>
</dbReference>
<dbReference type="OrthoDB" id="7875085at2"/>
<gene>
    <name evidence="2" type="ORF">SAMN04488036_10749</name>
</gene>
<dbReference type="Proteomes" id="UP000198851">
    <property type="component" value="Unassembled WGS sequence"/>
</dbReference>
<sequence>MKRFFALTLAATLATSAPLMAQTWSSNAPNVGPVNKPEGLMVHPYPASANHCPQGLQPITMGGVICCGEPTTSETYYNRAGGTRHSTAMSCPAGQKGCS</sequence>
<accession>A0A1I4FZ95</accession>
<feature type="chain" id="PRO_5011739348" evidence="1">
    <location>
        <begin position="22"/>
        <end position="99"/>
    </location>
</feature>
<protein>
    <submittedName>
        <fullName evidence="2">Uncharacterized protein</fullName>
    </submittedName>
</protein>
<keyword evidence="3" id="KW-1185">Reference proteome</keyword>
<dbReference type="STRING" id="1280847.SAMN04488036_10749"/>
<dbReference type="AlphaFoldDB" id="A0A1I4FZ95"/>
<organism evidence="2 3">
    <name type="scientific">Shimia haliotis</name>
    <dbReference type="NCBI Taxonomy" id="1280847"/>
    <lineage>
        <taxon>Bacteria</taxon>
        <taxon>Pseudomonadati</taxon>
        <taxon>Pseudomonadota</taxon>
        <taxon>Alphaproteobacteria</taxon>
        <taxon>Rhodobacterales</taxon>
        <taxon>Roseobacteraceae</taxon>
    </lineage>
</organism>
<keyword evidence="1" id="KW-0732">Signal</keyword>
<name>A0A1I4FZ95_9RHOB</name>